<dbReference type="RefSeq" id="WP_007312231.1">
    <property type="nucleotide sequence ID" value="NZ_AESD01000653.1"/>
</dbReference>
<proteinExistence type="predicted"/>
<accession>G5JA53</accession>
<dbReference type="AlphaFoldDB" id="G5JA53"/>
<gene>
    <name evidence="1" type="ORF">CWATWH0003_4315</name>
</gene>
<dbReference type="Gene3D" id="1.20.1220.20">
    <property type="entry name" value="Uncharcterised protein PF01724"/>
    <property type="match status" value="1"/>
</dbReference>
<evidence type="ECO:0000313" key="2">
    <source>
        <dbReference type="Proteomes" id="UP000003477"/>
    </source>
</evidence>
<dbReference type="PANTHER" id="PTHR34235:SF3">
    <property type="entry name" value="SLR1203 PROTEIN"/>
    <property type="match status" value="1"/>
</dbReference>
<protein>
    <recommendedName>
        <fullName evidence="3">DUF29 domain-containing protein</fullName>
    </recommendedName>
</protein>
<dbReference type="PANTHER" id="PTHR34235">
    <property type="entry name" value="SLR1203 PROTEIN-RELATED"/>
    <property type="match status" value="1"/>
</dbReference>
<dbReference type="InterPro" id="IPR002636">
    <property type="entry name" value="DUF29"/>
</dbReference>
<sequence length="149" mass="18039">MIPLPETRLTDIYEKDYYLWLVKTIELVKNRNVNQLDWEHLTEEIEALGNEQRRKVKSYLRQLLIHLLLYHYWENEKPYCGRGWQEEISNFRYELGLLLESKTLYNYFLKNIEEVYKKARKRAIETTQLSASVFPEKCPFSTQEILGDD</sequence>
<evidence type="ECO:0008006" key="3">
    <source>
        <dbReference type="Google" id="ProtNLM"/>
    </source>
</evidence>
<comment type="caution">
    <text evidence="1">The sequence shown here is derived from an EMBL/GenBank/DDBJ whole genome shotgun (WGS) entry which is preliminary data.</text>
</comment>
<name>G5JA53_CROWT</name>
<dbReference type="GeneID" id="88767759"/>
<dbReference type="Pfam" id="PF01724">
    <property type="entry name" value="DUF29"/>
    <property type="match status" value="1"/>
</dbReference>
<organism evidence="1 2">
    <name type="scientific">Crocosphaera watsonii WH 0003</name>
    <dbReference type="NCBI Taxonomy" id="423471"/>
    <lineage>
        <taxon>Bacteria</taxon>
        <taxon>Bacillati</taxon>
        <taxon>Cyanobacteriota</taxon>
        <taxon>Cyanophyceae</taxon>
        <taxon>Oscillatoriophycideae</taxon>
        <taxon>Chroococcales</taxon>
        <taxon>Aphanothecaceae</taxon>
        <taxon>Crocosphaera</taxon>
    </lineage>
</organism>
<dbReference type="PATRIC" id="fig|423471.3.peg.4040"/>
<reference evidence="1 2" key="1">
    <citation type="journal article" date="2011" name="Front. Microbiol.">
        <title>Two Strains of Crocosphaera watsonii with Highly Conserved Genomes are Distinguished by Strain-Specific Features.</title>
        <authorList>
            <person name="Bench S.R."/>
            <person name="Ilikchyan I.N."/>
            <person name="Tripp H.J."/>
            <person name="Zehr J.P."/>
        </authorList>
    </citation>
    <scope>NUCLEOTIDE SEQUENCE [LARGE SCALE GENOMIC DNA]</scope>
    <source>
        <strain evidence="1 2">WH 0003</strain>
    </source>
</reference>
<dbReference type="Proteomes" id="UP000003477">
    <property type="component" value="Unassembled WGS sequence"/>
</dbReference>
<evidence type="ECO:0000313" key="1">
    <source>
        <dbReference type="EMBL" id="EHJ10933.1"/>
    </source>
</evidence>
<dbReference type="EMBL" id="AESD01000653">
    <property type="protein sequence ID" value="EHJ10933.1"/>
    <property type="molecule type" value="Genomic_DNA"/>
</dbReference>